<accession>A0A9W7Y0T2</accession>
<dbReference type="InterPro" id="IPR016072">
    <property type="entry name" value="Skp1_comp_dimer"/>
</dbReference>
<evidence type="ECO:0000259" key="4">
    <source>
        <dbReference type="Pfam" id="PF01466"/>
    </source>
</evidence>
<keyword evidence="6" id="KW-1185">Reference proteome</keyword>
<sequence>MSLVVRTSTGTDYTLDEKVAAQMGGLKELITETTEDGKVVKVLDEKVKDTSFKNAIEFCKRHQDDPPSIDHLRAEDSPKTLDMTPWDEKFISMDTLQLLDMANLADWLKVEKLMDVACKKIAGMVRNKSAEDIRKMFNIVEDFDEKELEQIRKENEWLKCNSSC</sequence>
<comment type="similarity">
    <text evidence="1 3">Belongs to the SKP1 family.</text>
</comment>
<dbReference type="SMART" id="SM00512">
    <property type="entry name" value="Skp1"/>
    <property type="match status" value="1"/>
</dbReference>
<evidence type="ECO:0000313" key="5">
    <source>
        <dbReference type="EMBL" id="KAJ1721913.1"/>
    </source>
</evidence>
<dbReference type="InterPro" id="IPR011333">
    <property type="entry name" value="SKP1/BTB/POZ_sf"/>
</dbReference>
<dbReference type="InterPro" id="IPR016897">
    <property type="entry name" value="SKP1"/>
</dbReference>
<evidence type="ECO:0000256" key="3">
    <source>
        <dbReference type="PIRNR" id="PIRNR028729"/>
    </source>
</evidence>
<evidence type="ECO:0000256" key="1">
    <source>
        <dbReference type="ARBA" id="ARBA00009993"/>
    </source>
</evidence>
<dbReference type="GO" id="GO:0006511">
    <property type="term" value="P:ubiquitin-dependent protein catabolic process"/>
    <property type="evidence" value="ECO:0007669"/>
    <property type="project" value="InterPro"/>
</dbReference>
<comment type="subunit">
    <text evidence="3">Component of the SCF (SKP1-CUL1-F-box protein) E3 ubiquitin ligase complexes.</text>
</comment>
<comment type="caution">
    <text evidence="5">The sequence shown here is derived from an EMBL/GenBank/DDBJ whole genome shotgun (WGS) entry which is preliminary data.</text>
</comment>
<comment type="pathway">
    <text evidence="3">Protein modification; protein ubiquitination.</text>
</comment>
<dbReference type="InterPro" id="IPR036296">
    <property type="entry name" value="SKP1-like_dim_sf"/>
</dbReference>
<comment type="function">
    <text evidence="3">Essential component of the SCF (SKP1-CUL1-F-box protein) E3 ubiquitin ligase complexes, which mediate the ubiquitination and subsequent proteasomal degradation of target proteins.</text>
</comment>
<dbReference type="InterPro" id="IPR001232">
    <property type="entry name" value="SKP1-like"/>
</dbReference>
<dbReference type="EMBL" id="JANBOJ010000142">
    <property type="protein sequence ID" value="KAJ1721913.1"/>
    <property type="molecule type" value="Genomic_DNA"/>
</dbReference>
<organism evidence="5 6">
    <name type="scientific">Coemansia erecta</name>
    <dbReference type="NCBI Taxonomy" id="147472"/>
    <lineage>
        <taxon>Eukaryota</taxon>
        <taxon>Fungi</taxon>
        <taxon>Fungi incertae sedis</taxon>
        <taxon>Zoopagomycota</taxon>
        <taxon>Kickxellomycotina</taxon>
        <taxon>Kickxellomycetes</taxon>
        <taxon>Kickxellales</taxon>
        <taxon>Kickxellaceae</taxon>
        <taxon>Coemansia</taxon>
    </lineage>
</organism>
<dbReference type="Pfam" id="PF01466">
    <property type="entry name" value="Skp1"/>
    <property type="match status" value="1"/>
</dbReference>
<dbReference type="AlphaFoldDB" id="A0A9W7Y0T2"/>
<proteinExistence type="inferred from homology"/>
<dbReference type="Gene3D" id="3.30.710.10">
    <property type="entry name" value="Potassium Channel Kv1.1, Chain A"/>
    <property type="match status" value="1"/>
</dbReference>
<gene>
    <name evidence="5" type="ORF">LPJ53_003633</name>
</gene>
<feature type="domain" description="SKP1 component dimerisation" evidence="4">
    <location>
        <begin position="112"/>
        <end position="157"/>
    </location>
</feature>
<dbReference type="OrthoDB" id="2342932at2759"/>
<protein>
    <recommendedName>
        <fullName evidence="3">E3 ubiquitin ligase complex SCF subunit</fullName>
    </recommendedName>
</protein>
<dbReference type="PANTHER" id="PTHR11165">
    <property type="entry name" value="SKP1"/>
    <property type="match status" value="1"/>
</dbReference>
<dbReference type="Proteomes" id="UP001149813">
    <property type="component" value="Unassembled WGS sequence"/>
</dbReference>
<name>A0A9W7Y0T2_9FUNG</name>
<reference evidence="5" key="1">
    <citation type="submission" date="2022-07" db="EMBL/GenBank/DDBJ databases">
        <title>Phylogenomic reconstructions and comparative analyses of Kickxellomycotina fungi.</title>
        <authorList>
            <person name="Reynolds N.K."/>
            <person name="Stajich J.E."/>
            <person name="Barry K."/>
            <person name="Grigoriev I.V."/>
            <person name="Crous P."/>
            <person name="Smith M.E."/>
        </authorList>
    </citation>
    <scope>NUCLEOTIDE SEQUENCE</scope>
    <source>
        <strain evidence="5">NBRC 32514</strain>
    </source>
</reference>
<dbReference type="SUPFAM" id="SSF81382">
    <property type="entry name" value="Skp1 dimerisation domain-like"/>
    <property type="match status" value="1"/>
</dbReference>
<dbReference type="PIRSF" id="PIRSF028729">
    <property type="entry name" value="E3_ubiquit_lig_SCF_Skp"/>
    <property type="match status" value="1"/>
</dbReference>
<keyword evidence="2 3" id="KW-0833">Ubl conjugation pathway</keyword>
<evidence type="ECO:0000313" key="6">
    <source>
        <dbReference type="Proteomes" id="UP001149813"/>
    </source>
</evidence>
<evidence type="ECO:0000256" key="2">
    <source>
        <dbReference type="ARBA" id="ARBA00022786"/>
    </source>
</evidence>